<name>A0A9Q0NZ69_SALVM</name>
<dbReference type="InterPro" id="IPR014710">
    <property type="entry name" value="RmlC-like_jellyroll"/>
</dbReference>
<protein>
    <submittedName>
        <fullName evidence="3">PREPROMP73</fullName>
    </submittedName>
</protein>
<dbReference type="SUPFAM" id="SSF51182">
    <property type="entry name" value="RmlC-like cupins"/>
    <property type="match status" value="1"/>
</dbReference>
<accession>A0A9Q0NZ69</accession>
<feature type="compositionally biased region" description="Basic and acidic residues" evidence="1">
    <location>
        <begin position="567"/>
        <end position="591"/>
    </location>
</feature>
<dbReference type="Proteomes" id="UP001151529">
    <property type="component" value="Chromosome 7"/>
</dbReference>
<organism evidence="3 4">
    <name type="scientific">Salix viminalis</name>
    <name type="common">Common osier</name>
    <name type="synonym">Basket willow</name>
    <dbReference type="NCBI Taxonomy" id="40686"/>
    <lineage>
        <taxon>Eukaryota</taxon>
        <taxon>Viridiplantae</taxon>
        <taxon>Streptophyta</taxon>
        <taxon>Embryophyta</taxon>
        <taxon>Tracheophyta</taxon>
        <taxon>Spermatophyta</taxon>
        <taxon>Magnoliopsida</taxon>
        <taxon>eudicotyledons</taxon>
        <taxon>Gunneridae</taxon>
        <taxon>Pentapetalae</taxon>
        <taxon>rosids</taxon>
        <taxon>fabids</taxon>
        <taxon>Malpighiales</taxon>
        <taxon>Salicaceae</taxon>
        <taxon>Saliceae</taxon>
        <taxon>Salix</taxon>
    </lineage>
</organism>
<dbReference type="InterPro" id="IPR050253">
    <property type="entry name" value="Seed_Storage-Functional"/>
</dbReference>
<feature type="compositionally biased region" description="Acidic residues" evidence="1">
    <location>
        <begin position="592"/>
        <end position="605"/>
    </location>
</feature>
<dbReference type="Gene3D" id="2.60.120.10">
    <property type="entry name" value="Jelly Rolls"/>
    <property type="match status" value="2"/>
</dbReference>
<dbReference type="CDD" id="cd02245">
    <property type="entry name" value="cupin_7S_vicilin-like_C"/>
    <property type="match status" value="1"/>
</dbReference>
<reference evidence="3" key="1">
    <citation type="submission" date="2022-11" db="EMBL/GenBank/DDBJ databases">
        <authorList>
            <person name="Hyden B.L."/>
            <person name="Feng K."/>
            <person name="Yates T."/>
            <person name="Jawdy S."/>
            <person name="Smart L.B."/>
            <person name="Muchero W."/>
        </authorList>
    </citation>
    <scope>NUCLEOTIDE SEQUENCE</scope>
    <source>
        <tissue evidence="3">Shoot tip</tissue>
    </source>
</reference>
<proteinExistence type="predicted"/>
<feature type="region of interest" description="Disordered" evidence="1">
    <location>
        <begin position="429"/>
        <end position="714"/>
    </location>
</feature>
<feature type="compositionally biased region" description="Basic and acidic residues" evidence="1">
    <location>
        <begin position="457"/>
        <end position="531"/>
    </location>
</feature>
<dbReference type="SMART" id="SM00835">
    <property type="entry name" value="Cupin_1"/>
    <property type="match status" value="1"/>
</dbReference>
<feature type="compositionally biased region" description="Basic and acidic residues" evidence="1">
    <location>
        <begin position="429"/>
        <end position="448"/>
    </location>
</feature>
<evidence type="ECO:0000313" key="3">
    <source>
        <dbReference type="EMBL" id="KAJ6678578.1"/>
    </source>
</evidence>
<dbReference type="InterPro" id="IPR011051">
    <property type="entry name" value="RmlC_Cupin_sf"/>
</dbReference>
<dbReference type="OrthoDB" id="1932894at2759"/>
<feature type="compositionally biased region" description="Basic and acidic residues" evidence="1">
    <location>
        <begin position="606"/>
        <end position="703"/>
    </location>
</feature>
<dbReference type="InterPro" id="IPR006045">
    <property type="entry name" value="Cupin_1"/>
</dbReference>
<dbReference type="Pfam" id="PF00190">
    <property type="entry name" value="Cupin_1"/>
    <property type="match status" value="1"/>
</dbReference>
<evidence type="ECO:0000313" key="4">
    <source>
        <dbReference type="Proteomes" id="UP001151529"/>
    </source>
</evidence>
<reference evidence="3" key="2">
    <citation type="journal article" date="2023" name="Int. J. Mol. Sci.">
        <title>De Novo Assembly and Annotation of 11 Diverse Shrub Willow (Salix) Genomes Reveals Novel Gene Organization in Sex-Linked Regions.</title>
        <authorList>
            <person name="Hyden B."/>
            <person name="Feng K."/>
            <person name="Yates T.B."/>
            <person name="Jawdy S."/>
            <person name="Cereghino C."/>
            <person name="Smart L.B."/>
            <person name="Muchero W."/>
        </authorList>
    </citation>
    <scope>NUCLEOTIDE SEQUENCE [LARGE SCALE GENOMIC DNA]</scope>
    <source>
        <tissue evidence="3">Shoot tip</tissue>
    </source>
</reference>
<keyword evidence="4" id="KW-1185">Reference proteome</keyword>
<sequence>MNLFSQSPFSQKLEGLVLPCVVMFCPKNWSSQPAIVKFRAWSEDESAGAIPYLVRRGHRKSLVVTEYGEISAAEISSGAKGPYHIQFITLEPNSLLLPVLLHADMVLYVHTGNGRLTRTDGREMKGINLRRGDVYRLQAGSVFFVRSNLDSERQKMRIHAIFSNTDEDIYEPSIGAYSSINDLVLGFDRKVLQEAFKVHEEVLEELISAKRPPAVVHAVTMGQKSVYWELEGRMLDFLTGNKHKKTKGAKTFNILDAEPDFENCNGWSLTVDRNSLRSLGDSNIGIFMVNLTKGSMMGPHWNPMATEIAVVLHGQGMVRVVCPGMANESECKNMRFKVEEGDVFAVPRFHPMAQMSFDNDSFVFMGFSTSTKRNYPQFLTGKRSILRTLDRGIVAVSFNVTNTTMDQLLNAQEEELILDCTTCAEEEESKMKEEIEKEKQEEEARKREEEEEEEKEREEKEARKREEEEKKKREEEEARKKEEEREREDEARKKEEEEARKREEEKKEREEEEARKKEEERKREEEARKREEEEEEEERERQEEEEARKREEEEREREEEEREREEEEARKKEEEEARKREEEEEAKKREEEEKEEREREEEEEERREQEEAERERKEEEEKQRREEEQQEEARIREEEARKREEEREEEKEKQRREEEQQEATRREEKKKRQEKQSQREETPRREYEEARRQEEERQKATLERRRKGYGKGKT</sequence>
<comment type="caution">
    <text evidence="3">The sequence shown here is derived from an EMBL/GenBank/DDBJ whole genome shotgun (WGS) entry which is preliminary data.</text>
</comment>
<dbReference type="EMBL" id="JAPFFL010000014">
    <property type="protein sequence ID" value="KAJ6678578.1"/>
    <property type="molecule type" value="Genomic_DNA"/>
</dbReference>
<evidence type="ECO:0000256" key="1">
    <source>
        <dbReference type="SAM" id="MobiDB-lite"/>
    </source>
</evidence>
<gene>
    <name evidence="3" type="ORF">OIU85_009093</name>
</gene>
<feature type="compositionally biased region" description="Acidic residues" evidence="1">
    <location>
        <begin position="553"/>
        <end position="566"/>
    </location>
</feature>
<feature type="compositionally biased region" description="Basic and acidic residues" evidence="1">
    <location>
        <begin position="539"/>
        <end position="552"/>
    </location>
</feature>
<dbReference type="PANTHER" id="PTHR31189:SF7">
    <property type="entry name" value="OS03G0197300 PROTEIN"/>
    <property type="match status" value="1"/>
</dbReference>
<evidence type="ECO:0000259" key="2">
    <source>
        <dbReference type="SMART" id="SM00835"/>
    </source>
</evidence>
<dbReference type="AlphaFoldDB" id="A0A9Q0NZ69"/>
<feature type="compositionally biased region" description="Basic residues" evidence="1">
    <location>
        <begin position="704"/>
        <end position="714"/>
    </location>
</feature>
<feature type="domain" description="Cupin type-1" evidence="2">
    <location>
        <begin position="252"/>
        <end position="406"/>
    </location>
</feature>
<dbReference type="CDD" id="cd02244">
    <property type="entry name" value="cupin_7S_vicilin-like_N"/>
    <property type="match status" value="1"/>
</dbReference>
<dbReference type="PANTHER" id="PTHR31189">
    <property type="entry name" value="OS03G0336100 PROTEIN-RELATED"/>
    <property type="match status" value="1"/>
</dbReference>